<protein>
    <submittedName>
        <fullName evidence="1">Uncharacterized protein</fullName>
    </submittedName>
</protein>
<dbReference type="InterPro" id="IPR046215">
    <property type="entry name" value="DUF6248"/>
</dbReference>
<dbReference type="Pfam" id="PF19761">
    <property type="entry name" value="DUF6248"/>
    <property type="match status" value="1"/>
</dbReference>
<dbReference type="Proteomes" id="UP001225356">
    <property type="component" value="Unassembled WGS sequence"/>
</dbReference>
<gene>
    <name evidence="1" type="ORF">J2853_002515</name>
</gene>
<accession>A0ABT9QB81</accession>
<comment type="caution">
    <text evidence="1">The sequence shown here is derived from an EMBL/GenBank/DDBJ whole genome shotgun (WGS) entry which is preliminary data.</text>
</comment>
<keyword evidence="2" id="KW-1185">Reference proteome</keyword>
<dbReference type="EMBL" id="JAUSQU010000001">
    <property type="protein sequence ID" value="MDP9843304.1"/>
    <property type="molecule type" value="Genomic_DNA"/>
</dbReference>
<sequence>MTELLMPEEAADWIRQHVWTDGMRRVEFQVRPGFYTRCECQRDVCHQCSRGVHERCNAIPRQNREGMIADKSGVAPACFTERDRYEHVTIDGAPQRTVVAQVWLADRICRWACRCDCAGTLPLSLINAGWIRRNAWTRTFADRMVRQYGDRYEQCPCQEDVSEEQSGDCPPPSTTGIPDGWLNGGTIFDQRCQLLPPIAVWLADRTCRPLPKRVPPVAVPGGEQDALPGFDILRGTR</sequence>
<evidence type="ECO:0000313" key="2">
    <source>
        <dbReference type="Proteomes" id="UP001225356"/>
    </source>
</evidence>
<organism evidence="1 2">
    <name type="scientific">Streptosporangium lutulentum</name>
    <dbReference type="NCBI Taxonomy" id="1461250"/>
    <lineage>
        <taxon>Bacteria</taxon>
        <taxon>Bacillati</taxon>
        <taxon>Actinomycetota</taxon>
        <taxon>Actinomycetes</taxon>
        <taxon>Streptosporangiales</taxon>
        <taxon>Streptosporangiaceae</taxon>
        <taxon>Streptosporangium</taxon>
    </lineage>
</organism>
<evidence type="ECO:0000313" key="1">
    <source>
        <dbReference type="EMBL" id="MDP9843304.1"/>
    </source>
</evidence>
<proteinExistence type="predicted"/>
<name>A0ABT9QB81_9ACTN</name>
<reference evidence="1 2" key="1">
    <citation type="submission" date="2023-07" db="EMBL/GenBank/DDBJ databases">
        <title>Sequencing the genomes of 1000 actinobacteria strains.</title>
        <authorList>
            <person name="Klenk H.-P."/>
        </authorList>
    </citation>
    <scope>NUCLEOTIDE SEQUENCE [LARGE SCALE GENOMIC DNA]</scope>
    <source>
        <strain evidence="1 2">DSM 46740</strain>
    </source>
</reference>
<dbReference type="RefSeq" id="WP_307557429.1">
    <property type="nucleotide sequence ID" value="NZ_JAUSQU010000001.1"/>
</dbReference>